<name>A0A0B5D965_9CORY</name>
<dbReference type="HOGENOM" id="CLU_026086_0_0_11"/>
<dbReference type="CDD" id="cd00085">
    <property type="entry name" value="HNHc"/>
    <property type="match status" value="1"/>
</dbReference>
<evidence type="ECO:0000313" key="2">
    <source>
        <dbReference type="EMBL" id="AJE33537.1"/>
    </source>
</evidence>
<gene>
    <name evidence="2" type="ORF">B842_08440</name>
</gene>
<dbReference type="RefSeq" id="WP_052437833.1">
    <property type="nucleotide sequence ID" value="NZ_BCSU01000003.1"/>
</dbReference>
<organism evidence="2 3">
    <name type="scientific">Corynebacterium humireducens NBRC 106098 = DSM 45392</name>
    <dbReference type="NCBI Taxonomy" id="1223515"/>
    <lineage>
        <taxon>Bacteria</taxon>
        <taxon>Bacillati</taxon>
        <taxon>Actinomycetota</taxon>
        <taxon>Actinomycetes</taxon>
        <taxon>Mycobacteriales</taxon>
        <taxon>Corynebacteriaceae</taxon>
        <taxon>Corynebacterium</taxon>
    </lineage>
</organism>
<dbReference type="GO" id="GO:0008270">
    <property type="term" value="F:zinc ion binding"/>
    <property type="evidence" value="ECO:0007669"/>
    <property type="project" value="InterPro"/>
</dbReference>
<dbReference type="Proteomes" id="UP000031524">
    <property type="component" value="Chromosome"/>
</dbReference>
<dbReference type="EMBL" id="CP005286">
    <property type="protein sequence ID" value="AJE33537.1"/>
    <property type="molecule type" value="Genomic_DNA"/>
</dbReference>
<dbReference type="Gene3D" id="1.10.30.50">
    <property type="match status" value="1"/>
</dbReference>
<keyword evidence="3" id="KW-1185">Reference proteome</keyword>
<dbReference type="InterPro" id="IPR002711">
    <property type="entry name" value="HNH"/>
</dbReference>
<evidence type="ECO:0000313" key="3">
    <source>
        <dbReference type="Proteomes" id="UP000031524"/>
    </source>
</evidence>
<dbReference type="SMART" id="SM00507">
    <property type="entry name" value="HNHc"/>
    <property type="match status" value="1"/>
</dbReference>
<proteinExistence type="predicted"/>
<protein>
    <recommendedName>
        <fullName evidence="1">HNH nuclease domain-containing protein</fullName>
    </recommendedName>
</protein>
<accession>A0A0B5D965</accession>
<sequence>MLATITEPSTLTDRQLTTSITHAHRNLTRHKAAFILHLAEFDDRGLARTLGATTTADWAVRTQDLSRRTAYEYLQVGRALRPFILLTGAFTAGDISYSKVRLLLQYVTLNNELELLELARAHAITELEVLLAGHERVGGRPRKAGNRLSVAVDPESGRVNFWGSLDPERGAEFLAALKAAELSPTGDVPEPEPGPDSSNTRFGTPIAATRVGAFITMCHITRTNATEAARTAPGAQVNIVIGPDDRASLPTQPGAASGELLRSILNGFFAVQIRDARGRVLNLSRTSRLANAAQVKVLLTRWHYRCATPGCTCTRWLEFHHILAWASGGATDLDNLIPLCPTHHAMVSNGELVIVPDERDPSLLRFRFPGGESYTSVDSGPPMLDLAMGQHSDRYSHGPVPKGDEELLDVWEHQDTFDDVTPGHTP</sequence>
<reference evidence="2 3" key="1">
    <citation type="submission" date="2013-04" db="EMBL/GenBank/DDBJ databases">
        <title>Complete genome sequence of Corynebacterium humireducens DSM 45392(T), isolated from a wastewater-fed microbial fuel cell.</title>
        <authorList>
            <person name="Ruckert C."/>
            <person name="Albersmeier A."/>
            <person name="Kalinowski J."/>
        </authorList>
    </citation>
    <scope>NUCLEOTIDE SEQUENCE [LARGE SCALE GENOMIC DNA]</scope>
    <source>
        <strain evidence="3">MFC-5</strain>
    </source>
</reference>
<dbReference type="Pfam" id="PF01844">
    <property type="entry name" value="HNH"/>
    <property type="match status" value="1"/>
</dbReference>
<feature type="domain" description="HNH nuclease" evidence="1">
    <location>
        <begin position="293"/>
        <end position="345"/>
    </location>
</feature>
<dbReference type="KEGG" id="chm:B842_08440"/>
<dbReference type="AlphaFoldDB" id="A0A0B5D965"/>
<dbReference type="STRING" id="1223515.B842_08440"/>
<dbReference type="InterPro" id="IPR003615">
    <property type="entry name" value="HNH_nuc"/>
</dbReference>
<dbReference type="GO" id="GO:0003676">
    <property type="term" value="F:nucleic acid binding"/>
    <property type="evidence" value="ECO:0007669"/>
    <property type="project" value="InterPro"/>
</dbReference>
<dbReference type="OrthoDB" id="4752861at2"/>
<dbReference type="GO" id="GO:0004519">
    <property type="term" value="F:endonuclease activity"/>
    <property type="evidence" value="ECO:0007669"/>
    <property type="project" value="InterPro"/>
</dbReference>
<evidence type="ECO:0000259" key="1">
    <source>
        <dbReference type="SMART" id="SM00507"/>
    </source>
</evidence>